<dbReference type="EMBL" id="VMNW02000031">
    <property type="protein sequence ID" value="KAA9159035.1"/>
    <property type="molecule type" value="Genomic_DNA"/>
</dbReference>
<proteinExistence type="predicted"/>
<dbReference type="PANTHER" id="PTHR35563:SF2">
    <property type="entry name" value="BARREL METAL-DEPENDENT HYDROLASE, PUTATIVE (AFU_ORTHOLOGUE AFUA_1G16240)-RELATED"/>
    <property type="match status" value="1"/>
</dbReference>
<dbReference type="RefSeq" id="WP_144756370.1">
    <property type="nucleotide sequence ID" value="NZ_VMNW02000031.1"/>
</dbReference>
<sequence length="298" mass="33158">MVEYGTFDPETRAPEWRLPAGSCDGQVHVFGDRDRFPVRPDAAYVAYDATVEAMLRMHKTPGIDRGVIVQPTAYGTDHSALIEALATAGSGYRGCGRVDDSVSDDQLAAMHAAGIRGARFNFHPKLTASRLAPDEIRRTIKRVTELGWYFKLQLVDLDPDEVTSLFDGVAADIIVDHMGPLQYHRGLADPRFKKMLDLLDAGNWWMLLSNGDKRAEAEGHPWDDAVAYAREYIRRAPDRMLWASDWPHPIRPVPVPNDGELLDLFARYAPDEATRKQILVTNPAKVFGFADGGGDGRE</sequence>
<feature type="domain" description="Amidohydrolase-related" evidence="1">
    <location>
        <begin position="23"/>
        <end position="289"/>
    </location>
</feature>
<organism evidence="2 3">
    <name type="scientific">Amycolatopsis acidicola</name>
    <dbReference type="NCBI Taxonomy" id="2596893"/>
    <lineage>
        <taxon>Bacteria</taxon>
        <taxon>Bacillati</taxon>
        <taxon>Actinomycetota</taxon>
        <taxon>Actinomycetes</taxon>
        <taxon>Pseudonocardiales</taxon>
        <taxon>Pseudonocardiaceae</taxon>
        <taxon>Amycolatopsis</taxon>
    </lineage>
</organism>
<protein>
    <submittedName>
        <fullName evidence="2">Amidohydrolase family protein</fullName>
    </submittedName>
</protein>
<evidence type="ECO:0000313" key="3">
    <source>
        <dbReference type="Proteomes" id="UP000319769"/>
    </source>
</evidence>
<dbReference type="InterPro" id="IPR052358">
    <property type="entry name" value="Aro_Compnd_Degr_Hydrolases"/>
</dbReference>
<dbReference type="PANTHER" id="PTHR35563">
    <property type="entry name" value="BARREL METAL-DEPENDENT HYDROLASE, PUTATIVE (AFU_ORTHOLOGUE AFUA_1G16240)-RELATED"/>
    <property type="match status" value="1"/>
</dbReference>
<gene>
    <name evidence="2" type="ORF">FPZ12_021020</name>
</gene>
<reference evidence="2" key="1">
    <citation type="submission" date="2019-09" db="EMBL/GenBank/DDBJ databases">
        <authorList>
            <person name="Teo W.F.A."/>
            <person name="Duangmal K."/>
        </authorList>
    </citation>
    <scope>NUCLEOTIDE SEQUENCE [LARGE SCALE GENOMIC DNA]</scope>
    <source>
        <strain evidence="2">K81G1</strain>
    </source>
</reference>
<dbReference type="AlphaFoldDB" id="A0A5N0V266"/>
<keyword evidence="3" id="KW-1185">Reference proteome</keyword>
<comment type="caution">
    <text evidence="2">The sequence shown here is derived from an EMBL/GenBank/DDBJ whole genome shotgun (WGS) entry which is preliminary data.</text>
</comment>
<name>A0A5N0V266_9PSEU</name>
<dbReference type="SUPFAM" id="SSF51556">
    <property type="entry name" value="Metallo-dependent hydrolases"/>
    <property type="match status" value="1"/>
</dbReference>
<dbReference type="Pfam" id="PF04909">
    <property type="entry name" value="Amidohydro_2"/>
    <property type="match status" value="1"/>
</dbReference>
<accession>A0A5N0V266</accession>
<evidence type="ECO:0000313" key="2">
    <source>
        <dbReference type="EMBL" id="KAA9159035.1"/>
    </source>
</evidence>
<evidence type="ECO:0000259" key="1">
    <source>
        <dbReference type="Pfam" id="PF04909"/>
    </source>
</evidence>
<dbReference type="InterPro" id="IPR032466">
    <property type="entry name" value="Metal_Hydrolase"/>
</dbReference>
<dbReference type="OrthoDB" id="5450317at2"/>
<dbReference type="InterPro" id="IPR006680">
    <property type="entry name" value="Amidohydro-rel"/>
</dbReference>
<dbReference type="Proteomes" id="UP000319769">
    <property type="component" value="Unassembled WGS sequence"/>
</dbReference>
<dbReference type="GO" id="GO:0016787">
    <property type="term" value="F:hydrolase activity"/>
    <property type="evidence" value="ECO:0007669"/>
    <property type="project" value="UniProtKB-KW"/>
</dbReference>
<dbReference type="Gene3D" id="3.20.20.140">
    <property type="entry name" value="Metal-dependent hydrolases"/>
    <property type="match status" value="1"/>
</dbReference>